<evidence type="ECO:0000313" key="1">
    <source>
        <dbReference type="EMBL" id="CAB3382841.1"/>
    </source>
</evidence>
<reference evidence="1 2" key="1">
    <citation type="submission" date="2020-04" db="EMBL/GenBank/DDBJ databases">
        <authorList>
            <person name="Alioto T."/>
            <person name="Alioto T."/>
            <person name="Gomez Garrido J."/>
        </authorList>
    </citation>
    <scope>NUCLEOTIDE SEQUENCE [LARGE SCALE GENOMIC DNA]</scope>
</reference>
<dbReference type="EMBL" id="CADEPI010000286">
    <property type="protein sequence ID" value="CAB3382841.1"/>
    <property type="molecule type" value="Genomic_DNA"/>
</dbReference>
<proteinExistence type="predicted"/>
<sequence length="150" mass="16908">MPAPSTPVRRSKRLIRWLALGWTFAWTVCTARNAPRNWRSQRFGANGVSDQLSEAVLDVHGPEDVSSIFRHLTIIKTLNPPIHASHLAAQAKKTCSSAARAWSRDLRGPLQPLPGGAQRRKRPGRHFLPQAQPFFSWQLRVCNFLRVISP</sequence>
<accession>A0A8S1DQD3</accession>
<evidence type="ECO:0000313" key="2">
    <source>
        <dbReference type="Proteomes" id="UP000494165"/>
    </source>
</evidence>
<name>A0A8S1DQD3_9INSE</name>
<gene>
    <name evidence="1" type="ORF">CLODIP_2_CD07614</name>
</gene>
<keyword evidence="2" id="KW-1185">Reference proteome</keyword>
<dbReference type="Proteomes" id="UP000494165">
    <property type="component" value="Unassembled WGS sequence"/>
</dbReference>
<organism evidence="1 2">
    <name type="scientific">Cloeon dipterum</name>
    <dbReference type="NCBI Taxonomy" id="197152"/>
    <lineage>
        <taxon>Eukaryota</taxon>
        <taxon>Metazoa</taxon>
        <taxon>Ecdysozoa</taxon>
        <taxon>Arthropoda</taxon>
        <taxon>Hexapoda</taxon>
        <taxon>Insecta</taxon>
        <taxon>Pterygota</taxon>
        <taxon>Palaeoptera</taxon>
        <taxon>Ephemeroptera</taxon>
        <taxon>Pisciforma</taxon>
        <taxon>Baetidae</taxon>
        <taxon>Cloeon</taxon>
    </lineage>
</organism>
<comment type="caution">
    <text evidence="1">The sequence shown here is derived from an EMBL/GenBank/DDBJ whole genome shotgun (WGS) entry which is preliminary data.</text>
</comment>
<protein>
    <submittedName>
        <fullName evidence="1">Uncharacterized protein</fullName>
    </submittedName>
</protein>
<dbReference type="AlphaFoldDB" id="A0A8S1DQD3"/>